<evidence type="ECO:0000256" key="1">
    <source>
        <dbReference type="SAM" id="MobiDB-lite"/>
    </source>
</evidence>
<dbReference type="Proteomes" id="UP000807469">
    <property type="component" value="Unassembled WGS sequence"/>
</dbReference>
<dbReference type="EMBL" id="MU155147">
    <property type="protein sequence ID" value="KAF9484084.1"/>
    <property type="molecule type" value="Genomic_DNA"/>
</dbReference>
<evidence type="ECO:0000313" key="3">
    <source>
        <dbReference type="EMBL" id="KAF9484084.1"/>
    </source>
</evidence>
<evidence type="ECO:0000259" key="2">
    <source>
        <dbReference type="PROSITE" id="PS50235"/>
    </source>
</evidence>
<feature type="compositionally biased region" description="Basic and acidic residues" evidence="1">
    <location>
        <begin position="632"/>
        <end position="644"/>
    </location>
</feature>
<dbReference type="GO" id="GO:0004843">
    <property type="term" value="F:cysteine-type deubiquitinase activity"/>
    <property type="evidence" value="ECO:0007669"/>
    <property type="project" value="InterPro"/>
</dbReference>
<dbReference type="SUPFAM" id="SSF54001">
    <property type="entry name" value="Cysteine proteinases"/>
    <property type="match status" value="1"/>
</dbReference>
<accession>A0A9P5ZAG0</accession>
<dbReference type="GO" id="GO:0005634">
    <property type="term" value="C:nucleus"/>
    <property type="evidence" value="ECO:0007669"/>
    <property type="project" value="TreeGrafter"/>
</dbReference>
<name>A0A9P5ZAG0_9AGAR</name>
<reference evidence="3" key="1">
    <citation type="submission" date="2020-11" db="EMBL/GenBank/DDBJ databases">
        <authorList>
            <consortium name="DOE Joint Genome Institute"/>
            <person name="Ahrendt S."/>
            <person name="Riley R."/>
            <person name="Andreopoulos W."/>
            <person name="Labutti K."/>
            <person name="Pangilinan J."/>
            <person name="Ruiz-Duenas F.J."/>
            <person name="Barrasa J.M."/>
            <person name="Sanchez-Garcia M."/>
            <person name="Camarero S."/>
            <person name="Miyauchi S."/>
            <person name="Serrano A."/>
            <person name="Linde D."/>
            <person name="Babiker R."/>
            <person name="Drula E."/>
            <person name="Ayuso-Fernandez I."/>
            <person name="Pacheco R."/>
            <person name="Padilla G."/>
            <person name="Ferreira P."/>
            <person name="Barriuso J."/>
            <person name="Kellner H."/>
            <person name="Castanera R."/>
            <person name="Alfaro M."/>
            <person name="Ramirez L."/>
            <person name="Pisabarro A.G."/>
            <person name="Kuo A."/>
            <person name="Tritt A."/>
            <person name="Lipzen A."/>
            <person name="He G."/>
            <person name="Yan M."/>
            <person name="Ng V."/>
            <person name="Cullen D."/>
            <person name="Martin F."/>
            <person name="Rosso M.-N."/>
            <person name="Henrissat B."/>
            <person name="Hibbett D."/>
            <person name="Martinez A.T."/>
            <person name="Grigoriev I.V."/>
        </authorList>
    </citation>
    <scope>NUCLEOTIDE SEQUENCE</scope>
    <source>
        <strain evidence="3">CIRM-BRFM 674</strain>
    </source>
</reference>
<dbReference type="InterPro" id="IPR028889">
    <property type="entry name" value="USP"/>
</dbReference>
<gene>
    <name evidence="3" type="ORF">BDN70DRAFT_872980</name>
</gene>
<dbReference type="CDD" id="cd14279">
    <property type="entry name" value="CUE"/>
    <property type="match status" value="1"/>
</dbReference>
<evidence type="ECO:0000313" key="4">
    <source>
        <dbReference type="Proteomes" id="UP000807469"/>
    </source>
</evidence>
<dbReference type="InterPro" id="IPR001394">
    <property type="entry name" value="Peptidase_C19_UCH"/>
</dbReference>
<dbReference type="PANTHER" id="PTHR24006">
    <property type="entry name" value="UBIQUITIN CARBOXYL-TERMINAL HYDROLASE"/>
    <property type="match status" value="1"/>
</dbReference>
<dbReference type="InterPro" id="IPR038765">
    <property type="entry name" value="Papain-like_cys_pep_sf"/>
</dbReference>
<proteinExistence type="predicted"/>
<sequence length="659" mass="74043">MQLTADEEEQERLNGELLASITSVDAQIARRVLRKHKGDMEKAADALLTGDRGTEVQWETQRRNTPEPGAAMYMDGLNTDTRVVPSIPTTSKSVIDLTTDDDDMTRAIQMSIESSQPQFGPSERAPHPEWQMVRSNDPVGVSATQEDHTLNEAIQASLKDFKEEVDISPLKDSIREGGRPIALRSDTPTLAYAALVLQALYFVPQVRLTVSNLRLPAVDKRAPLGDPNRAMWNLIELFTNMDLAQLAAIIDTNVIPSLEIPHLSSMDRLPEESTLVVKGIASLIEDHVQAQAGEEEVVDRLFSFKHGVIGIKKGMEPRHKTNPESELVVPVDHNGDPQHNDLVSCLSDSLSRFNDAGSSHDVIITPSEVLTFQLRRAPVLSSSKSSPDPFVYPKTLYLDRFLFMNLALTNDKRRIEHQMLEEIQMLKAHRETLTRSENGGDALGNLRSTIYYYETVADAGDDPMRKRTLKRTADHLKDIMTMIEGKVEDIDHKVEQLQGEVARVYDCPELQKFQYDLRAVLFHTGLPGRKQIYSYVQDTDGVWWKTVDHEVTEVPEETVLSDPTGIHLGAGPYMVFYSRHMSDEHLHEPLVWPVTFSEAVEENNKRFLAIMHPELGIFSSARSSPDPASFPPHRELPIPVERKATGVSRQNSMCEPDLR</sequence>
<dbReference type="InterPro" id="IPR050164">
    <property type="entry name" value="Peptidase_C19"/>
</dbReference>
<dbReference type="Pfam" id="PF00443">
    <property type="entry name" value="UCH"/>
    <property type="match status" value="1"/>
</dbReference>
<dbReference type="GO" id="GO:0005829">
    <property type="term" value="C:cytosol"/>
    <property type="evidence" value="ECO:0007669"/>
    <property type="project" value="TreeGrafter"/>
</dbReference>
<organism evidence="3 4">
    <name type="scientific">Pholiota conissans</name>
    <dbReference type="NCBI Taxonomy" id="109636"/>
    <lineage>
        <taxon>Eukaryota</taxon>
        <taxon>Fungi</taxon>
        <taxon>Dikarya</taxon>
        <taxon>Basidiomycota</taxon>
        <taxon>Agaricomycotina</taxon>
        <taxon>Agaricomycetes</taxon>
        <taxon>Agaricomycetidae</taxon>
        <taxon>Agaricales</taxon>
        <taxon>Agaricineae</taxon>
        <taxon>Strophariaceae</taxon>
        <taxon>Pholiota</taxon>
    </lineage>
</organism>
<dbReference type="Gene3D" id="3.90.70.10">
    <property type="entry name" value="Cysteine proteinases"/>
    <property type="match status" value="1"/>
</dbReference>
<dbReference type="AlphaFoldDB" id="A0A9P5ZAG0"/>
<dbReference type="OrthoDB" id="443682at2759"/>
<dbReference type="GO" id="GO:0016579">
    <property type="term" value="P:protein deubiquitination"/>
    <property type="evidence" value="ECO:0007669"/>
    <property type="project" value="InterPro"/>
</dbReference>
<feature type="region of interest" description="Disordered" evidence="1">
    <location>
        <begin position="621"/>
        <end position="659"/>
    </location>
</feature>
<dbReference type="Gene3D" id="6.10.140.100">
    <property type="match status" value="1"/>
</dbReference>
<protein>
    <recommendedName>
        <fullName evidence="2">USP domain-containing protein</fullName>
    </recommendedName>
</protein>
<dbReference type="PROSITE" id="PS50235">
    <property type="entry name" value="USP_3"/>
    <property type="match status" value="1"/>
</dbReference>
<comment type="caution">
    <text evidence="3">The sequence shown here is derived from an EMBL/GenBank/DDBJ whole genome shotgun (WGS) entry which is preliminary data.</text>
</comment>
<keyword evidence="4" id="KW-1185">Reference proteome</keyword>
<feature type="domain" description="USP" evidence="2">
    <location>
        <begin position="181"/>
        <end position="580"/>
    </location>
</feature>